<evidence type="ECO:0000256" key="1">
    <source>
        <dbReference type="SAM" id="MobiDB-lite"/>
    </source>
</evidence>
<protein>
    <submittedName>
        <fullName evidence="2">Uncharacterized protein</fullName>
    </submittedName>
</protein>
<reference evidence="2" key="1">
    <citation type="submission" date="2020-12" db="EMBL/GenBank/DDBJ databases">
        <authorList>
            <person name="Iha C."/>
        </authorList>
    </citation>
    <scope>NUCLEOTIDE SEQUENCE</scope>
</reference>
<feature type="compositionally biased region" description="Acidic residues" evidence="1">
    <location>
        <begin position="24"/>
        <end position="36"/>
    </location>
</feature>
<evidence type="ECO:0000313" key="2">
    <source>
        <dbReference type="EMBL" id="CAD7704779.1"/>
    </source>
</evidence>
<accession>A0A8S1JFD4</accession>
<proteinExistence type="predicted"/>
<dbReference type="AlphaFoldDB" id="A0A8S1JFD4"/>
<dbReference type="EMBL" id="CAJHUC010002953">
    <property type="protein sequence ID" value="CAD7704779.1"/>
    <property type="molecule type" value="Genomic_DNA"/>
</dbReference>
<keyword evidence="3" id="KW-1185">Reference proteome</keyword>
<gene>
    <name evidence="2" type="ORF">OSTQU699_LOCUS10134</name>
</gene>
<sequence>MGKIDWRKFAKANPAGDDLPPLELDGEEDAGSESDEIAAASSPEESKPGRKRKRRITARAVRAAGRRKRPHTGVLKRLVANAHWHHIRMEAVEGLGGATKEWGVRLRPWLLHASGKGPGALRREALSVAGKARKGICLSLMRQVAATYGLELQQAESEEGQQVDGPGLEVLTIVVNPLPRTAHLKD</sequence>
<feature type="region of interest" description="Disordered" evidence="1">
    <location>
        <begin position="1"/>
        <end position="56"/>
    </location>
</feature>
<comment type="caution">
    <text evidence="2">The sequence shown here is derived from an EMBL/GenBank/DDBJ whole genome shotgun (WGS) entry which is preliminary data.</text>
</comment>
<name>A0A8S1JFD4_9CHLO</name>
<organism evidence="2 3">
    <name type="scientific">Ostreobium quekettii</name>
    <dbReference type="NCBI Taxonomy" id="121088"/>
    <lineage>
        <taxon>Eukaryota</taxon>
        <taxon>Viridiplantae</taxon>
        <taxon>Chlorophyta</taxon>
        <taxon>core chlorophytes</taxon>
        <taxon>Ulvophyceae</taxon>
        <taxon>TCBD clade</taxon>
        <taxon>Bryopsidales</taxon>
        <taxon>Ostreobineae</taxon>
        <taxon>Ostreobiaceae</taxon>
        <taxon>Ostreobium</taxon>
    </lineage>
</organism>
<dbReference type="Proteomes" id="UP000708148">
    <property type="component" value="Unassembled WGS sequence"/>
</dbReference>
<evidence type="ECO:0000313" key="3">
    <source>
        <dbReference type="Proteomes" id="UP000708148"/>
    </source>
</evidence>